<dbReference type="AlphaFoldDB" id="A0A233VWX0"/>
<evidence type="ECO:0000256" key="1">
    <source>
        <dbReference type="SAM" id="Phobius"/>
    </source>
</evidence>
<keyword evidence="1" id="KW-1133">Transmembrane helix</keyword>
<sequence length="67" mass="7817">MNYNKNVFIYLLYFMLLSIIIELEIKLKYTLKFVDVHNKGGVFMKKLNLDIAELRSVCLGDECGVKN</sequence>
<evidence type="ECO:0000313" key="3">
    <source>
        <dbReference type="Proteomes" id="UP000215361"/>
    </source>
</evidence>
<evidence type="ECO:0000313" key="2">
    <source>
        <dbReference type="EMBL" id="OXZ36883.1"/>
    </source>
</evidence>
<protein>
    <submittedName>
        <fullName evidence="2">Uncharacterized protein</fullName>
    </submittedName>
</protein>
<reference evidence="3" key="1">
    <citation type="submission" date="2017-04" db="EMBL/GenBank/DDBJ databases">
        <title>Finegoldia magna isolated from orthopedic joint implant-associated infections.</title>
        <authorList>
            <person name="Bjorklund S."/>
            <person name="Bruggemann H."/>
            <person name="Jensen A."/>
            <person name="Hellmark B."/>
            <person name="Soderquist B."/>
        </authorList>
    </citation>
    <scope>NUCLEOTIDE SEQUENCE [LARGE SCALE GENOMIC DNA]</scope>
    <source>
        <strain evidence="3">08T492</strain>
    </source>
</reference>
<accession>A0A233VWX0</accession>
<keyword evidence="1" id="KW-0472">Membrane</keyword>
<dbReference type="EMBL" id="NDYI01000023">
    <property type="protein sequence ID" value="OXZ36883.1"/>
    <property type="molecule type" value="Genomic_DNA"/>
</dbReference>
<name>A0A233VWX0_FINMA</name>
<comment type="caution">
    <text evidence="2">The sequence shown here is derived from an EMBL/GenBank/DDBJ whole genome shotgun (WGS) entry which is preliminary data.</text>
</comment>
<organism evidence="2 3">
    <name type="scientific">Finegoldia magna</name>
    <name type="common">Peptostreptococcus magnus</name>
    <dbReference type="NCBI Taxonomy" id="1260"/>
    <lineage>
        <taxon>Bacteria</taxon>
        <taxon>Bacillati</taxon>
        <taxon>Bacillota</taxon>
        <taxon>Tissierellia</taxon>
        <taxon>Tissierellales</taxon>
        <taxon>Peptoniphilaceae</taxon>
        <taxon>Finegoldia</taxon>
    </lineage>
</organism>
<feature type="transmembrane region" description="Helical" evidence="1">
    <location>
        <begin position="6"/>
        <end position="23"/>
    </location>
</feature>
<dbReference type="Proteomes" id="UP000215361">
    <property type="component" value="Unassembled WGS sequence"/>
</dbReference>
<keyword evidence="1" id="KW-0812">Transmembrane</keyword>
<proteinExistence type="predicted"/>
<gene>
    <name evidence="2" type="ORF">B9N56_08035</name>
</gene>